<organism evidence="2 3">
    <name type="scientific">Hyphomicrobium denitrificans 1NES1</name>
    <dbReference type="NCBI Taxonomy" id="670307"/>
    <lineage>
        <taxon>Bacteria</taxon>
        <taxon>Pseudomonadati</taxon>
        <taxon>Pseudomonadota</taxon>
        <taxon>Alphaproteobacteria</taxon>
        <taxon>Hyphomicrobiales</taxon>
        <taxon>Hyphomicrobiaceae</taxon>
        <taxon>Hyphomicrobium</taxon>
    </lineage>
</organism>
<dbReference type="GO" id="GO:0051213">
    <property type="term" value="F:dioxygenase activity"/>
    <property type="evidence" value="ECO:0007669"/>
    <property type="project" value="UniProtKB-KW"/>
</dbReference>
<accession>N0BI57</accession>
<keyword evidence="3" id="KW-1185">Reference proteome</keyword>
<evidence type="ECO:0000313" key="3">
    <source>
        <dbReference type="Proteomes" id="UP000005952"/>
    </source>
</evidence>
<dbReference type="InterPro" id="IPR004360">
    <property type="entry name" value="Glyas_Fos-R_dOase_dom"/>
</dbReference>
<name>N0BI57_9HYPH</name>
<dbReference type="KEGG" id="hdt:HYPDE_40808"/>
<dbReference type="PANTHER" id="PTHR21366:SF22">
    <property type="entry name" value="VOC DOMAIN-CONTAINING PROTEIN"/>
    <property type="match status" value="1"/>
</dbReference>
<gene>
    <name evidence="2" type="ORF">HYPDE_40808</name>
</gene>
<dbReference type="Proteomes" id="UP000005952">
    <property type="component" value="Chromosome"/>
</dbReference>
<dbReference type="eggNOG" id="COG0346">
    <property type="taxonomic scope" value="Bacteria"/>
</dbReference>
<dbReference type="InterPro" id="IPR037523">
    <property type="entry name" value="VOC_core"/>
</dbReference>
<reference evidence="2 3" key="1">
    <citation type="journal article" date="2013" name="Genome Announc.">
        <title>Genome sequences for three denitrifying bacterial strains isolated from a uranium- and nitrate-contaminated subsurface environment.</title>
        <authorList>
            <person name="Venkatramanan R."/>
            <person name="Prakash O."/>
            <person name="Woyke T."/>
            <person name="Chain P."/>
            <person name="Goodwin L.A."/>
            <person name="Watson D."/>
            <person name="Brooks S."/>
            <person name="Kostka J.E."/>
            <person name="Green S.J."/>
        </authorList>
    </citation>
    <scope>NUCLEOTIDE SEQUENCE [LARGE SCALE GENOMIC DNA]</scope>
    <source>
        <strain evidence="2 3">1NES1</strain>
    </source>
</reference>
<dbReference type="HOGENOM" id="CLU_099500_2_0_5"/>
<protein>
    <submittedName>
        <fullName evidence="2">Glyoxalase/bleomycin resistance protein/dioxygenase</fullName>
    </submittedName>
</protein>
<sequence length="144" mass="15965">MGADLNVPSPSLSILETVLYARDLAAIEDFYRRVLGLEPFAVVPGRHVFYRCGNQMLLIFNPDATRHPPKPGALPVPPHGMEGQGHVCFRVSAEDLDEWRSKLTALGIEIEAAFEWPKGGQSIYFRDPAGNCLEFAEARIWGIS</sequence>
<dbReference type="PROSITE" id="PS51819">
    <property type="entry name" value="VOC"/>
    <property type="match status" value="1"/>
</dbReference>
<dbReference type="EMBL" id="CP005587">
    <property type="protein sequence ID" value="AGK59830.1"/>
    <property type="molecule type" value="Genomic_DNA"/>
</dbReference>
<dbReference type="Gene3D" id="3.10.180.10">
    <property type="entry name" value="2,3-Dihydroxybiphenyl 1,2-Dioxygenase, domain 1"/>
    <property type="match status" value="1"/>
</dbReference>
<dbReference type="SUPFAM" id="SSF54593">
    <property type="entry name" value="Glyoxalase/Bleomycin resistance protein/Dihydroxybiphenyl dioxygenase"/>
    <property type="match status" value="1"/>
</dbReference>
<proteinExistence type="predicted"/>
<dbReference type="InterPro" id="IPR050383">
    <property type="entry name" value="GlyoxalaseI/FosfomycinResist"/>
</dbReference>
<dbReference type="PANTHER" id="PTHR21366">
    <property type="entry name" value="GLYOXALASE FAMILY PROTEIN"/>
    <property type="match status" value="1"/>
</dbReference>
<evidence type="ECO:0000259" key="1">
    <source>
        <dbReference type="PROSITE" id="PS51819"/>
    </source>
</evidence>
<dbReference type="AlphaFoldDB" id="N0BI57"/>
<dbReference type="RefSeq" id="WP_015599844.1">
    <property type="nucleotide sequence ID" value="NC_021172.1"/>
</dbReference>
<dbReference type="Pfam" id="PF00903">
    <property type="entry name" value="Glyoxalase"/>
    <property type="match status" value="1"/>
</dbReference>
<keyword evidence="2" id="KW-0560">Oxidoreductase</keyword>
<evidence type="ECO:0000313" key="2">
    <source>
        <dbReference type="EMBL" id="AGK59830.1"/>
    </source>
</evidence>
<feature type="domain" description="VOC" evidence="1">
    <location>
        <begin position="13"/>
        <end position="138"/>
    </location>
</feature>
<dbReference type="OrthoDB" id="9812656at2"/>
<dbReference type="InterPro" id="IPR029068">
    <property type="entry name" value="Glyas_Bleomycin-R_OHBP_Dase"/>
</dbReference>
<keyword evidence="2" id="KW-0223">Dioxygenase</keyword>
<dbReference type="STRING" id="670307.HYPDE_40808"/>